<evidence type="ECO:0000313" key="15">
    <source>
        <dbReference type="Proteomes" id="UP000467841"/>
    </source>
</evidence>
<dbReference type="Pfam" id="PF21361">
    <property type="entry name" value="Sina_ZnF"/>
    <property type="match status" value="2"/>
</dbReference>
<evidence type="ECO:0000256" key="3">
    <source>
        <dbReference type="ARBA" id="ARBA00009119"/>
    </source>
</evidence>
<dbReference type="Proteomes" id="UP000467841">
    <property type="component" value="Unassembled WGS sequence"/>
</dbReference>
<protein>
    <recommendedName>
        <fullName evidence="4">RING-type E3 ubiquitin transferase</fullName>
        <ecNumber evidence="4">2.3.2.27</ecNumber>
    </recommendedName>
</protein>
<comment type="similarity">
    <text evidence="3">Belongs to the SINA (Seven in absentia) family.</text>
</comment>
<feature type="region of interest" description="Disordered" evidence="12">
    <location>
        <begin position="1"/>
        <end position="50"/>
    </location>
</feature>
<dbReference type="SUPFAM" id="SSF49599">
    <property type="entry name" value="TRAF domain-like"/>
    <property type="match status" value="2"/>
</dbReference>
<gene>
    <name evidence="14" type="ORF">MERR_LOCUS6783</name>
</gene>
<evidence type="ECO:0000256" key="5">
    <source>
        <dbReference type="ARBA" id="ARBA00022679"/>
    </source>
</evidence>
<dbReference type="InterPro" id="IPR013010">
    <property type="entry name" value="Znf_SIAH"/>
</dbReference>
<feature type="domain" description="SIAH-type" evidence="13">
    <location>
        <begin position="125"/>
        <end position="183"/>
    </location>
</feature>
<dbReference type="GO" id="GO:0061630">
    <property type="term" value="F:ubiquitin protein ligase activity"/>
    <property type="evidence" value="ECO:0007669"/>
    <property type="project" value="UniProtKB-EC"/>
</dbReference>
<dbReference type="GO" id="GO:0008270">
    <property type="term" value="F:zinc ion binding"/>
    <property type="evidence" value="ECO:0007669"/>
    <property type="project" value="UniProtKB-KW"/>
</dbReference>
<dbReference type="InterPro" id="IPR044286">
    <property type="entry name" value="SINL_plant"/>
</dbReference>
<evidence type="ECO:0000259" key="13">
    <source>
        <dbReference type="PROSITE" id="PS51081"/>
    </source>
</evidence>
<proteinExistence type="inferred from homology"/>
<dbReference type="EC" id="2.3.2.27" evidence="4"/>
<dbReference type="PANTHER" id="PTHR46632">
    <property type="entry name" value="E3 UBIQUITIN-PROTEIN LIGASE SINA-LIKE 4"/>
    <property type="match status" value="1"/>
</dbReference>
<accession>A0A6D2HTH9</accession>
<dbReference type="EMBL" id="CACVBM020000455">
    <property type="protein sequence ID" value="CAA7019548.1"/>
    <property type="molecule type" value="Genomic_DNA"/>
</dbReference>
<comment type="pathway">
    <text evidence="2">Protein modification; protein ubiquitination.</text>
</comment>
<dbReference type="InterPro" id="IPR049548">
    <property type="entry name" value="Sina-like_RING"/>
</dbReference>
<sequence length="500" mass="56326">MVKETNAEQDMAGEASSSSRKRQRLPSVVEEEEGENGGRTASENRNVDGGEVITEVRSGTMFGLDLLECPVCCNALSLSAPIYQCDNGHIACTCCCIKLSNKCPACTLPIGHHHRCIVMERVVEAIIFPCPNAKHGCTEKFSYGKELVHKKKCGFALCYCPKPNCNYSGVYKDLYSHYDANHKDTSDSFRDVWIVLEECRDGNRNLDSDEVITEVRSRSGTMFDLDLLDCPVCCKALTTPIYQCDNGHIACSSCCVNLRHKCPECTLPIGNYRCRIMERVVKAIIVPCPNANHGCPEKFSYGKELLLEKQCGFALCYCPKPDCNYAGVYKDLYCHYLDSHENGSWFMFGRTTDAWMFIRDKIFFLRGNCDGPLVVIQCFEEPKGIYVTVKCIAPPAPEVEEISFQLFYSSYHGEKTMSFGLAKMKRIQKVSYQTPEEDYMLIPDYFLAQRPDLKMKICINRVVKEEEKEKAKVGVTAVVDNQSRRSTLEGKLTPSIKIAK</sequence>
<evidence type="ECO:0000313" key="14">
    <source>
        <dbReference type="EMBL" id="CAA7019548.1"/>
    </source>
</evidence>
<dbReference type="PANTHER" id="PTHR46632:SF11">
    <property type="entry name" value="E3 UBIQUITIN-PROTEIN LIGASE SINA-LIKE 1-RELATED"/>
    <property type="match status" value="1"/>
</dbReference>
<evidence type="ECO:0000256" key="7">
    <source>
        <dbReference type="ARBA" id="ARBA00022771"/>
    </source>
</evidence>
<keyword evidence="6" id="KW-0479">Metal-binding</keyword>
<comment type="catalytic activity">
    <reaction evidence="1">
        <text>S-ubiquitinyl-[E2 ubiquitin-conjugating enzyme]-L-cysteine + [acceptor protein]-L-lysine = [E2 ubiquitin-conjugating enzyme]-L-cysteine + N(6)-ubiquitinyl-[acceptor protein]-L-lysine.</text>
        <dbReference type="EC" id="2.3.2.27"/>
    </reaction>
</comment>
<dbReference type="CDD" id="cd16571">
    <property type="entry name" value="RING-HC_SIAHs"/>
    <property type="match status" value="2"/>
</dbReference>
<feature type="domain" description="SIAH-type" evidence="13">
    <location>
        <begin position="283"/>
        <end position="341"/>
    </location>
</feature>
<comment type="function">
    <text evidence="10">E3 ubiquitin-protein ligase that mediates ubiquitination and subsequent proteasomal degradation of target proteins. E3 ubiquitin ligases accept ubiquitin from an E2 ubiquitin-conjugating enzyme in the form of a thioester and then directly transfers the ubiquitin to targeted substrates. It probably triggers the ubiquitin-mediated degradation of different substrates.</text>
</comment>
<keyword evidence="9" id="KW-0862">Zinc</keyword>
<dbReference type="InterPro" id="IPR013083">
    <property type="entry name" value="Znf_RING/FYVE/PHD"/>
</dbReference>
<dbReference type="AlphaFoldDB" id="A0A6D2HTH9"/>
<evidence type="ECO:0000256" key="1">
    <source>
        <dbReference type="ARBA" id="ARBA00000900"/>
    </source>
</evidence>
<evidence type="ECO:0000256" key="11">
    <source>
        <dbReference type="PROSITE-ProRule" id="PRU00455"/>
    </source>
</evidence>
<keyword evidence="7 11" id="KW-0863">Zinc-finger</keyword>
<keyword evidence="5" id="KW-0808">Transferase</keyword>
<name>A0A6D2HTH9_9BRAS</name>
<comment type="caution">
    <text evidence="14">The sequence shown here is derived from an EMBL/GenBank/DDBJ whole genome shotgun (WGS) entry which is preliminary data.</text>
</comment>
<keyword evidence="8" id="KW-0833">Ubl conjugation pathway</keyword>
<evidence type="ECO:0000256" key="4">
    <source>
        <dbReference type="ARBA" id="ARBA00012483"/>
    </source>
</evidence>
<evidence type="ECO:0000256" key="6">
    <source>
        <dbReference type="ARBA" id="ARBA00022723"/>
    </source>
</evidence>
<reference evidence="14" key="1">
    <citation type="submission" date="2020-01" db="EMBL/GenBank/DDBJ databases">
        <authorList>
            <person name="Mishra B."/>
        </authorList>
    </citation>
    <scope>NUCLEOTIDE SEQUENCE [LARGE SCALE GENOMIC DNA]</scope>
</reference>
<dbReference type="Pfam" id="PF21362">
    <property type="entry name" value="Sina_RING"/>
    <property type="match status" value="1"/>
</dbReference>
<dbReference type="Gene3D" id="3.30.40.10">
    <property type="entry name" value="Zinc/RING finger domain, C3HC4 (zinc finger)"/>
    <property type="match status" value="2"/>
</dbReference>
<evidence type="ECO:0000256" key="8">
    <source>
        <dbReference type="ARBA" id="ARBA00022786"/>
    </source>
</evidence>
<dbReference type="OrthoDB" id="830976at2759"/>
<evidence type="ECO:0000256" key="2">
    <source>
        <dbReference type="ARBA" id="ARBA00004906"/>
    </source>
</evidence>
<organism evidence="14 15">
    <name type="scientific">Microthlaspi erraticum</name>
    <dbReference type="NCBI Taxonomy" id="1685480"/>
    <lineage>
        <taxon>Eukaryota</taxon>
        <taxon>Viridiplantae</taxon>
        <taxon>Streptophyta</taxon>
        <taxon>Embryophyta</taxon>
        <taxon>Tracheophyta</taxon>
        <taxon>Spermatophyta</taxon>
        <taxon>Magnoliopsida</taxon>
        <taxon>eudicotyledons</taxon>
        <taxon>Gunneridae</taxon>
        <taxon>Pentapetalae</taxon>
        <taxon>rosids</taxon>
        <taxon>malvids</taxon>
        <taxon>Brassicales</taxon>
        <taxon>Brassicaceae</taxon>
        <taxon>Coluteocarpeae</taxon>
        <taxon>Microthlaspi</taxon>
    </lineage>
</organism>
<keyword evidence="15" id="KW-1185">Reference proteome</keyword>
<dbReference type="PROSITE" id="PS51081">
    <property type="entry name" value="ZF_SIAH"/>
    <property type="match status" value="2"/>
</dbReference>
<evidence type="ECO:0000256" key="12">
    <source>
        <dbReference type="SAM" id="MobiDB-lite"/>
    </source>
</evidence>
<evidence type="ECO:0000256" key="10">
    <source>
        <dbReference type="ARBA" id="ARBA00024004"/>
    </source>
</evidence>
<dbReference type="GO" id="GO:0016567">
    <property type="term" value="P:protein ubiquitination"/>
    <property type="evidence" value="ECO:0007669"/>
    <property type="project" value="UniProtKB-UniPathway"/>
</dbReference>
<dbReference type="UniPathway" id="UPA00143"/>
<evidence type="ECO:0000256" key="9">
    <source>
        <dbReference type="ARBA" id="ARBA00022833"/>
    </source>
</evidence>